<proteinExistence type="predicted"/>
<evidence type="ECO:0000313" key="1">
    <source>
        <dbReference type="EMBL" id="GAB56205.1"/>
    </source>
</evidence>
<dbReference type="EMBL" id="BAET01000024">
    <property type="protein sequence ID" value="GAB56205.1"/>
    <property type="molecule type" value="Genomic_DNA"/>
</dbReference>
<reference evidence="1 2" key="1">
    <citation type="journal article" date="2012" name="J. Bacteriol.">
        <title>Genome sequence of proteorhodopsin-containing sea ice bacterium Glaciecola punicea ACAM 611T.</title>
        <authorList>
            <person name="Qin Q.-L."/>
            <person name="Xie B.-B."/>
            <person name="Shu Y.-L."/>
            <person name="Rong J.-C."/>
            <person name="Zhao D.-L."/>
            <person name="Zhang X.-Y."/>
            <person name="Chen X.-L."/>
            <person name="Zhou B.-C."/>
            <person name="Zhanga Y.-Z."/>
        </authorList>
    </citation>
    <scope>NUCLEOTIDE SEQUENCE [LARGE SCALE GENOMIC DNA]</scope>
    <source>
        <strain evidence="1 2">ACAM 611</strain>
    </source>
</reference>
<keyword evidence="2" id="KW-1185">Reference proteome</keyword>
<accession>H5TD28</accession>
<evidence type="ECO:0000313" key="2">
    <source>
        <dbReference type="Proteomes" id="UP000053586"/>
    </source>
</evidence>
<gene>
    <name evidence="1" type="ORF">GPUN_2090</name>
</gene>
<dbReference type="Proteomes" id="UP000053586">
    <property type="component" value="Unassembled WGS sequence"/>
</dbReference>
<dbReference type="AlphaFoldDB" id="H5TD28"/>
<protein>
    <submittedName>
        <fullName evidence="1">Uncharacterized protein</fullName>
    </submittedName>
</protein>
<organism evidence="1 2">
    <name type="scientific">Glaciecola punicea ACAM 611</name>
    <dbReference type="NCBI Taxonomy" id="1121923"/>
    <lineage>
        <taxon>Bacteria</taxon>
        <taxon>Pseudomonadati</taxon>
        <taxon>Pseudomonadota</taxon>
        <taxon>Gammaproteobacteria</taxon>
        <taxon>Alteromonadales</taxon>
        <taxon>Alteromonadaceae</taxon>
        <taxon>Glaciecola</taxon>
    </lineage>
</organism>
<dbReference type="RefSeq" id="WP_006006097.1">
    <property type="nucleotide sequence ID" value="NZ_BAET01000024.1"/>
</dbReference>
<sequence length="141" mass="15191">MFGLFKKSKIKEVAELVRLGLYNASVGESCETSLMSESELEALSIKMTKAWFKALPEEAISECQIAVLAAYVLVAEAEFYANKLSASGQAEVNINAAKMVTKGLGLRGSLSTSDLQLMKISAGFAQKAGFDFYEKMLTVGS</sequence>
<reference evidence="1 2" key="2">
    <citation type="journal article" date="2017" name="Antonie Van Leeuwenhoek">
        <title>Rhizobium rhizosphaerae sp. nov., a novel species isolated from rice rhizosphere.</title>
        <authorList>
            <person name="Zhao J.J."/>
            <person name="Zhang J."/>
            <person name="Zhang R.J."/>
            <person name="Zhang C.W."/>
            <person name="Yin H.Q."/>
            <person name="Zhang X.X."/>
        </authorList>
    </citation>
    <scope>NUCLEOTIDE SEQUENCE [LARGE SCALE GENOMIC DNA]</scope>
    <source>
        <strain evidence="1 2">ACAM 611</strain>
    </source>
</reference>
<name>H5TD28_9ALTE</name>
<comment type="caution">
    <text evidence="1">The sequence shown here is derived from an EMBL/GenBank/DDBJ whole genome shotgun (WGS) entry which is preliminary data.</text>
</comment>